<keyword evidence="1" id="KW-1133">Transmembrane helix</keyword>
<evidence type="ECO:0000256" key="1">
    <source>
        <dbReference type="SAM" id="Phobius"/>
    </source>
</evidence>
<dbReference type="AlphaFoldDB" id="W9QPJ9"/>
<sequence length="138" mass="16024">MDKGIKDSKEISHDRVTKEREFEDDCCIHLVLFTAGTAVLMACLKKVLVVFLLEKWRAWVFVLLNLVLLAILFTSTLSKPKESQKESNNVEVMKIERSKKLRRKHSKCSSEQVIKLEESEECLGNYHQQMVAEKKIEK</sequence>
<evidence type="ECO:0008006" key="4">
    <source>
        <dbReference type="Google" id="ProtNLM"/>
    </source>
</evidence>
<dbReference type="OrthoDB" id="1725777at2759"/>
<keyword evidence="3" id="KW-1185">Reference proteome</keyword>
<name>W9QPJ9_9ROSA</name>
<evidence type="ECO:0000313" key="3">
    <source>
        <dbReference type="Proteomes" id="UP000030645"/>
    </source>
</evidence>
<keyword evidence="1" id="KW-0472">Membrane</keyword>
<dbReference type="Proteomes" id="UP000030645">
    <property type="component" value="Unassembled WGS sequence"/>
</dbReference>
<dbReference type="KEGG" id="mnt:21393785"/>
<protein>
    <recommendedName>
        <fullName evidence="4">Transmembrane protein</fullName>
    </recommendedName>
</protein>
<accession>W9QPJ9</accession>
<gene>
    <name evidence="2" type="ORF">L484_010495</name>
</gene>
<keyword evidence="1" id="KW-0812">Transmembrane</keyword>
<feature type="transmembrane region" description="Helical" evidence="1">
    <location>
        <begin position="58"/>
        <end position="77"/>
    </location>
</feature>
<organism evidence="2 3">
    <name type="scientific">Morus notabilis</name>
    <dbReference type="NCBI Taxonomy" id="981085"/>
    <lineage>
        <taxon>Eukaryota</taxon>
        <taxon>Viridiplantae</taxon>
        <taxon>Streptophyta</taxon>
        <taxon>Embryophyta</taxon>
        <taxon>Tracheophyta</taxon>
        <taxon>Spermatophyta</taxon>
        <taxon>Magnoliopsida</taxon>
        <taxon>eudicotyledons</taxon>
        <taxon>Gunneridae</taxon>
        <taxon>Pentapetalae</taxon>
        <taxon>rosids</taxon>
        <taxon>fabids</taxon>
        <taxon>Rosales</taxon>
        <taxon>Moraceae</taxon>
        <taxon>Moreae</taxon>
        <taxon>Morus</taxon>
    </lineage>
</organism>
<feature type="transmembrane region" description="Helical" evidence="1">
    <location>
        <begin position="30"/>
        <end position="52"/>
    </location>
</feature>
<reference evidence="3" key="1">
    <citation type="submission" date="2013-01" db="EMBL/GenBank/DDBJ databases">
        <title>Draft Genome Sequence of a Mulberry Tree, Morus notabilis C.K. Schneid.</title>
        <authorList>
            <person name="He N."/>
            <person name="Zhao S."/>
        </authorList>
    </citation>
    <scope>NUCLEOTIDE SEQUENCE</scope>
</reference>
<dbReference type="EMBL" id="KE343933">
    <property type="protein sequence ID" value="EXB47710.1"/>
    <property type="molecule type" value="Genomic_DNA"/>
</dbReference>
<proteinExistence type="predicted"/>
<evidence type="ECO:0000313" key="2">
    <source>
        <dbReference type="EMBL" id="EXB47710.1"/>
    </source>
</evidence>